<evidence type="ECO:0000313" key="1">
    <source>
        <dbReference type="EMBL" id="PZG04319.1"/>
    </source>
</evidence>
<gene>
    <name evidence="1" type="ORF">C1J01_44770</name>
</gene>
<proteinExistence type="predicted"/>
<reference evidence="1 2" key="1">
    <citation type="submission" date="2018-01" db="EMBL/GenBank/DDBJ databases">
        <title>Draft genome sequence of Nonomuraea sp. KC333.</title>
        <authorList>
            <person name="Sahin N."/>
            <person name="Saygin H."/>
            <person name="Ay H."/>
        </authorList>
    </citation>
    <scope>NUCLEOTIDE SEQUENCE [LARGE SCALE GENOMIC DNA]</scope>
    <source>
        <strain evidence="1 2">KC333</strain>
    </source>
</reference>
<evidence type="ECO:0000313" key="2">
    <source>
        <dbReference type="Proteomes" id="UP000249304"/>
    </source>
</evidence>
<accession>A0A2W2DJW0</accession>
<keyword evidence="2" id="KW-1185">Reference proteome</keyword>
<organism evidence="1 2">
    <name type="scientific">Nonomuraea aridisoli</name>
    <dbReference type="NCBI Taxonomy" id="2070368"/>
    <lineage>
        <taxon>Bacteria</taxon>
        <taxon>Bacillati</taxon>
        <taxon>Actinomycetota</taxon>
        <taxon>Actinomycetes</taxon>
        <taxon>Streptosporangiales</taxon>
        <taxon>Streptosporangiaceae</taxon>
        <taxon>Nonomuraea</taxon>
    </lineage>
</organism>
<comment type="caution">
    <text evidence="1">The sequence shown here is derived from an EMBL/GenBank/DDBJ whole genome shotgun (WGS) entry which is preliminary data.</text>
</comment>
<dbReference type="Proteomes" id="UP000249304">
    <property type="component" value="Unassembled WGS sequence"/>
</dbReference>
<name>A0A2W2DJW0_9ACTN</name>
<dbReference type="AlphaFoldDB" id="A0A2W2DJW0"/>
<protein>
    <submittedName>
        <fullName evidence="1">Uncharacterized protein</fullName>
    </submittedName>
</protein>
<sequence>MPPQIAALPRERGFPVPWVADWADGKETVEFDPELGRVLHCDCVSGQGRVTLGVNCAVRQRQGMRDRLCGTCGTPLNGPMAMIGVKDMPYSFEPGLHVDCAVFSLLACPRLVHSAESAGVVVTDGYTLLEDRVLGLDADHNLVRKLLPPVLGAVSGGVLSFLVAVIPDRAQRFGAAEWLDANRHVLTATSPTPTEGPQ</sequence>
<dbReference type="EMBL" id="POUD01000388">
    <property type="protein sequence ID" value="PZG04319.1"/>
    <property type="molecule type" value="Genomic_DNA"/>
</dbReference>